<proteinExistence type="inferred from homology"/>
<evidence type="ECO:0000256" key="4">
    <source>
        <dbReference type="ARBA" id="ARBA00023270"/>
    </source>
</evidence>
<dbReference type="GO" id="GO:0009423">
    <property type="term" value="P:chorismate biosynthetic process"/>
    <property type="evidence" value="ECO:0007669"/>
    <property type="project" value="UniProtKB-UniRule"/>
</dbReference>
<sequence>MRTVDVKGISIGSGSPKIVVPLVGKTEDEIINDAKHLAKIECDLVEWRVDFFEQVTDFQAVAELSKKITEYLLDKPLLFTFRTKKEGGVTDLKDSDYFLLYQTMIQRGCLDLLDIELFMDEQLVKQTIQLAHSKGIKVIMCNHDFDRTPEKSEIISRLCRMQEMNADICKIAVMPQTSEDVITLLAASNEMKKDHADRPIVTMSMGQLGLVSRLTGELFGSALTFGADRKASAPGQISVVKLRQLLNLLSLSKN</sequence>
<reference evidence="6" key="1">
    <citation type="submission" date="2017-05" db="EMBL/GenBank/DDBJ databases">
        <title>The Genome Sequence of Enterococcus sp. 9D6_DIV0238.</title>
        <authorList>
            <consortium name="The Broad Institute Genomics Platform"/>
            <consortium name="The Broad Institute Genomic Center for Infectious Diseases"/>
            <person name="Earl A."/>
            <person name="Manson A."/>
            <person name="Schwartman J."/>
            <person name="Gilmore M."/>
            <person name="Abouelleil A."/>
            <person name="Cao P."/>
            <person name="Chapman S."/>
            <person name="Cusick C."/>
            <person name="Shea T."/>
            <person name="Young S."/>
            <person name="Neafsey D."/>
            <person name="Nusbaum C."/>
            <person name="Birren B."/>
        </authorList>
    </citation>
    <scope>NUCLEOTIDE SEQUENCE [LARGE SCALE GENOMIC DNA]</scope>
    <source>
        <strain evidence="6">9D6_DIV0238</strain>
    </source>
</reference>
<keyword evidence="4 5" id="KW-0704">Schiff base</keyword>
<dbReference type="Pfam" id="PF01487">
    <property type="entry name" value="DHquinase_I"/>
    <property type="match status" value="1"/>
</dbReference>
<dbReference type="PROSITE" id="PS01028">
    <property type="entry name" value="DEHYDROQUINASE_I"/>
    <property type="match status" value="1"/>
</dbReference>
<comment type="similarity">
    <text evidence="5">Belongs to the type-I 3-dehydroquinase family.</text>
</comment>
<dbReference type="InterPro" id="IPR013785">
    <property type="entry name" value="Aldolase_TIM"/>
</dbReference>
<dbReference type="SUPFAM" id="SSF51569">
    <property type="entry name" value="Aldolase"/>
    <property type="match status" value="1"/>
</dbReference>
<dbReference type="PANTHER" id="PTHR43699:SF1">
    <property type="entry name" value="3-DEHYDROQUINATE DEHYDRATASE"/>
    <property type="match status" value="1"/>
</dbReference>
<dbReference type="CDD" id="cd00502">
    <property type="entry name" value="DHQase_I"/>
    <property type="match status" value="1"/>
</dbReference>
<gene>
    <name evidence="5" type="primary">aroD</name>
    <name evidence="7" type="ORF">A5889_000157</name>
    <name evidence="6" type="ORF">A5889_000847</name>
</gene>
<feature type="active site" description="Schiff-base intermediate with substrate" evidence="5">
    <location>
        <position position="170"/>
    </location>
</feature>
<dbReference type="Gene3D" id="3.20.20.70">
    <property type="entry name" value="Aldolase class I"/>
    <property type="match status" value="1"/>
</dbReference>
<organism evidence="6">
    <name type="scientific">Candidatus Enterococcus dunnyi</name>
    <dbReference type="NCBI Taxonomy" id="1834192"/>
    <lineage>
        <taxon>Bacteria</taxon>
        <taxon>Bacillati</taxon>
        <taxon>Bacillota</taxon>
        <taxon>Bacilli</taxon>
        <taxon>Lactobacillales</taxon>
        <taxon>Enterococcaceae</taxon>
        <taxon>Enterococcus</taxon>
    </lineage>
</organism>
<dbReference type="GO" id="GO:0046279">
    <property type="term" value="P:3,4-dihydroxybenzoate biosynthetic process"/>
    <property type="evidence" value="ECO:0007669"/>
    <property type="project" value="TreeGrafter"/>
</dbReference>
<dbReference type="NCBIfam" id="TIGR01093">
    <property type="entry name" value="aroD"/>
    <property type="match status" value="1"/>
</dbReference>
<keyword evidence="5" id="KW-0028">Amino-acid biosynthesis</keyword>
<evidence type="ECO:0000256" key="5">
    <source>
        <dbReference type="HAMAP-Rule" id="MF_00214"/>
    </source>
</evidence>
<keyword evidence="2 5" id="KW-0057">Aromatic amino acid biosynthesis</keyword>
<dbReference type="RefSeq" id="WP_087639984.1">
    <property type="nucleotide sequence ID" value="NZ_CP147246.1"/>
</dbReference>
<accession>A0A200JER1</accession>
<reference evidence="7" key="2">
    <citation type="submission" date="2017-05" db="EMBL/GenBank/DDBJ databases">
        <authorList>
            <consortium name="The Broad Institute Genomics Platform"/>
            <consortium name="The Broad Institute Genomic Center for Infectious Diseases"/>
            <person name="Earl A."/>
            <person name="Manson A."/>
            <person name="Schwartman J."/>
            <person name="Gilmore M."/>
            <person name="Abouelleil A."/>
            <person name="Cao P."/>
            <person name="Chapman S."/>
            <person name="Cusick C."/>
            <person name="Shea T."/>
            <person name="Young S."/>
            <person name="Neafsey D."/>
            <person name="Nusbaum C."/>
            <person name="Birren B."/>
        </authorList>
    </citation>
    <scope>NUCLEOTIDE SEQUENCE</scope>
    <source>
        <strain evidence="7">9D6_DIV0238</strain>
    </source>
</reference>
<evidence type="ECO:0000313" key="6">
    <source>
        <dbReference type="EMBL" id="OUZ35371.1"/>
    </source>
</evidence>
<evidence type="ECO:0000313" key="8">
    <source>
        <dbReference type="Proteomes" id="UP000196151"/>
    </source>
</evidence>
<feature type="binding site" evidence="5">
    <location>
        <position position="213"/>
    </location>
    <ligand>
        <name>3-dehydroquinate</name>
        <dbReference type="ChEBI" id="CHEBI:32364"/>
    </ligand>
</feature>
<reference evidence="7" key="3">
    <citation type="submission" date="2024-03" db="EMBL/GenBank/DDBJ databases">
        <title>The Genome Sequence of Enterococcus sp. DIV0238c.</title>
        <authorList>
            <consortium name="The Broad Institute Genomics Platform"/>
            <consortium name="The Broad Institute Microbial Omics Core"/>
            <consortium name="The Broad Institute Genomic Center for Infectious Diseases"/>
            <person name="Earl A."/>
            <person name="Manson A."/>
            <person name="Gilmore M."/>
            <person name="Schwartman J."/>
            <person name="Shea T."/>
            <person name="Abouelleil A."/>
            <person name="Cao P."/>
            <person name="Chapman S."/>
            <person name="Cusick C."/>
            <person name="Young S."/>
            <person name="Neafsey D."/>
            <person name="Nusbaum C."/>
            <person name="Birren B."/>
        </authorList>
    </citation>
    <scope>NUCLEOTIDE SEQUENCE</scope>
    <source>
        <strain evidence="7">9D6_DIV0238</strain>
    </source>
</reference>
<feature type="binding site" evidence="5">
    <location>
        <position position="82"/>
    </location>
    <ligand>
        <name>3-dehydroquinate</name>
        <dbReference type="ChEBI" id="CHEBI:32364"/>
    </ligand>
</feature>
<dbReference type="EC" id="4.2.1.10" evidence="5"/>
<dbReference type="HAMAP" id="MF_00214">
    <property type="entry name" value="AroD"/>
    <property type="match status" value="1"/>
</dbReference>
<keyword evidence="3 5" id="KW-0456">Lyase</keyword>
<dbReference type="FunFam" id="3.20.20.70:FF:000047">
    <property type="entry name" value="3-dehydroquinate dehydratase"/>
    <property type="match status" value="1"/>
</dbReference>
<evidence type="ECO:0000313" key="7">
    <source>
        <dbReference type="EMBL" id="WYJ92678.1"/>
    </source>
</evidence>
<dbReference type="InterPro" id="IPR001381">
    <property type="entry name" value="DHquinase_I"/>
</dbReference>
<evidence type="ECO:0000256" key="3">
    <source>
        <dbReference type="ARBA" id="ARBA00023239"/>
    </source>
</evidence>
<comment type="caution">
    <text evidence="5">Lacks conserved residue(s) required for the propagation of feature annotation.</text>
</comment>
<feature type="binding site" evidence="5">
    <location>
        <position position="232"/>
    </location>
    <ligand>
        <name>3-dehydroquinate</name>
        <dbReference type="ChEBI" id="CHEBI:32364"/>
    </ligand>
</feature>
<dbReference type="InterPro" id="IPR018508">
    <property type="entry name" value="3-dehydroquinate_DH_AS"/>
</dbReference>
<evidence type="ECO:0000256" key="2">
    <source>
        <dbReference type="ARBA" id="ARBA00023141"/>
    </source>
</evidence>
<comment type="catalytic activity">
    <reaction evidence="1 5">
        <text>3-dehydroquinate = 3-dehydroshikimate + H2O</text>
        <dbReference type="Rhea" id="RHEA:21096"/>
        <dbReference type="ChEBI" id="CHEBI:15377"/>
        <dbReference type="ChEBI" id="CHEBI:16630"/>
        <dbReference type="ChEBI" id="CHEBI:32364"/>
        <dbReference type="EC" id="4.2.1.10"/>
    </reaction>
</comment>
<dbReference type="GO" id="GO:0008652">
    <property type="term" value="P:amino acid biosynthetic process"/>
    <property type="evidence" value="ECO:0007669"/>
    <property type="project" value="UniProtKB-KW"/>
</dbReference>
<feature type="binding site" evidence="5">
    <location>
        <begin position="46"/>
        <end position="48"/>
    </location>
    <ligand>
        <name>3-dehydroquinate</name>
        <dbReference type="ChEBI" id="CHEBI:32364"/>
    </ligand>
</feature>
<comment type="function">
    <text evidence="5">Involved in the third step of the chorismate pathway, which leads to the biosynthesis of aromatic amino acids. Catalyzes the cis-dehydration of 3-dehydroquinate (DHQ) and introduces the first double bond of the aromatic ring to yield 3-dehydroshikimate.</text>
</comment>
<comment type="subunit">
    <text evidence="5">Homodimer.</text>
</comment>
<name>A0A200JER1_9ENTE</name>
<evidence type="ECO:0000256" key="1">
    <source>
        <dbReference type="ARBA" id="ARBA00001864"/>
    </source>
</evidence>
<comment type="pathway">
    <text evidence="5">Metabolic intermediate biosynthesis; chorismate biosynthesis; chorismate from D-erythrose 4-phosphate and phosphoenolpyruvate: step 3/7.</text>
</comment>
<dbReference type="AlphaFoldDB" id="A0A200JER1"/>
<dbReference type="InterPro" id="IPR050146">
    <property type="entry name" value="Type-I_3-dehydroquinase"/>
</dbReference>
<dbReference type="GO" id="GO:0003855">
    <property type="term" value="F:3-dehydroquinate dehydratase activity"/>
    <property type="evidence" value="ECO:0007669"/>
    <property type="project" value="UniProtKB-UniRule"/>
</dbReference>
<dbReference type="OrthoDB" id="9813659at2"/>
<dbReference type="Proteomes" id="UP000196151">
    <property type="component" value="Chromosome"/>
</dbReference>
<dbReference type="PANTHER" id="PTHR43699">
    <property type="entry name" value="3-DEHYDROQUINATE DEHYDRATASE"/>
    <property type="match status" value="1"/>
</dbReference>
<feature type="binding site" evidence="5">
    <location>
        <position position="236"/>
    </location>
    <ligand>
        <name>3-dehydroquinate</name>
        <dbReference type="ChEBI" id="CHEBI:32364"/>
    </ligand>
</feature>
<protein>
    <recommendedName>
        <fullName evidence="5">3-dehydroquinate dehydratase</fullName>
        <shortName evidence="5">3-dehydroquinase</shortName>
        <ecNumber evidence="5">4.2.1.10</ecNumber>
    </recommendedName>
    <alternativeName>
        <fullName evidence="5">Type I DHQase</fullName>
    </alternativeName>
    <alternativeName>
        <fullName evidence="5">Type I dehydroquinase</fullName>
        <shortName evidence="5">DHQ1</shortName>
    </alternativeName>
</protein>
<dbReference type="UniPathway" id="UPA00053">
    <property type="reaction ID" value="UER00086"/>
</dbReference>
<feature type="active site" description="Proton donor/acceptor" evidence="5">
    <location>
        <position position="143"/>
    </location>
</feature>
<dbReference type="EMBL" id="NIBQ01000001">
    <property type="protein sequence ID" value="OUZ35371.1"/>
    <property type="molecule type" value="Genomic_DNA"/>
</dbReference>
<dbReference type="EMBL" id="CP147246">
    <property type="protein sequence ID" value="WYJ92678.1"/>
    <property type="molecule type" value="Genomic_DNA"/>
</dbReference>
<dbReference type="GO" id="GO:0009073">
    <property type="term" value="P:aromatic amino acid family biosynthetic process"/>
    <property type="evidence" value="ECO:0007669"/>
    <property type="project" value="UniProtKB-KW"/>
</dbReference>
<keyword evidence="8" id="KW-1185">Reference proteome</keyword>